<keyword evidence="3 10" id="KW-0808">Transferase</keyword>
<dbReference type="OrthoDB" id="3065915at2759"/>
<dbReference type="InterPro" id="IPR004868">
    <property type="entry name" value="DNA-dir_DNA_pol_B_mt/vir"/>
</dbReference>
<comment type="catalytic activity">
    <reaction evidence="9 10">
        <text>DNA(n) + a 2'-deoxyribonucleoside 5'-triphosphate = DNA(n+1) + diphosphate</text>
        <dbReference type="Rhea" id="RHEA:22508"/>
        <dbReference type="Rhea" id="RHEA-COMP:17339"/>
        <dbReference type="Rhea" id="RHEA-COMP:17340"/>
        <dbReference type="ChEBI" id="CHEBI:33019"/>
        <dbReference type="ChEBI" id="CHEBI:61560"/>
        <dbReference type="ChEBI" id="CHEBI:173112"/>
        <dbReference type="EC" id="2.7.7.7"/>
    </reaction>
</comment>
<dbReference type="Pfam" id="PF03175">
    <property type="entry name" value="DNA_pol_B_2"/>
    <property type="match status" value="1"/>
</dbReference>
<dbReference type="GO" id="GO:0003677">
    <property type="term" value="F:DNA binding"/>
    <property type="evidence" value="ECO:0007669"/>
    <property type="project" value="UniProtKB-KW"/>
</dbReference>
<dbReference type="EMBL" id="KV427178">
    <property type="protein sequence ID" value="KZV78047.1"/>
    <property type="molecule type" value="Genomic_DNA"/>
</dbReference>
<dbReference type="SUPFAM" id="SSF53098">
    <property type="entry name" value="Ribonuclease H-like"/>
    <property type="match status" value="1"/>
</dbReference>
<evidence type="ECO:0000256" key="4">
    <source>
        <dbReference type="ARBA" id="ARBA00022695"/>
    </source>
</evidence>
<dbReference type="InterPro" id="IPR015833">
    <property type="entry name" value="DNA-dir_DNA_pol_B_mt_lin_plsmd"/>
</dbReference>
<evidence type="ECO:0000313" key="13">
    <source>
        <dbReference type="Proteomes" id="UP000077266"/>
    </source>
</evidence>
<evidence type="ECO:0000256" key="5">
    <source>
        <dbReference type="ARBA" id="ARBA00022705"/>
    </source>
</evidence>
<feature type="non-terminal residue" evidence="12">
    <location>
        <position position="1"/>
    </location>
</feature>
<dbReference type="InterPro" id="IPR043502">
    <property type="entry name" value="DNA/RNA_pol_sf"/>
</dbReference>
<dbReference type="SMART" id="SM00486">
    <property type="entry name" value="POLBc"/>
    <property type="match status" value="1"/>
</dbReference>
<dbReference type="InParanoid" id="A0A166MHT3"/>
<name>A0A166MHT3_EXIGL</name>
<feature type="non-terminal residue" evidence="12">
    <location>
        <position position="706"/>
    </location>
</feature>
<dbReference type="PIRSF" id="PIRSF006517">
    <property type="entry name" value="DPol_mt_plasmid"/>
    <property type="match status" value="1"/>
</dbReference>
<evidence type="ECO:0000313" key="12">
    <source>
        <dbReference type="EMBL" id="KZV78047.1"/>
    </source>
</evidence>
<keyword evidence="13" id="KW-1185">Reference proteome</keyword>
<dbReference type="InterPro" id="IPR006172">
    <property type="entry name" value="DNA-dir_DNA_pol_B"/>
</dbReference>
<feature type="domain" description="DNA-directed DNA polymerase family B mitochondria/virus" evidence="11">
    <location>
        <begin position="96"/>
        <end position="523"/>
    </location>
</feature>
<evidence type="ECO:0000256" key="10">
    <source>
        <dbReference type="RuleBase" id="RU000442"/>
    </source>
</evidence>
<evidence type="ECO:0000256" key="2">
    <source>
        <dbReference type="ARBA" id="ARBA00005755"/>
    </source>
</evidence>
<evidence type="ECO:0000256" key="8">
    <source>
        <dbReference type="ARBA" id="ARBA00023128"/>
    </source>
</evidence>
<dbReference type="SUPFAM" id="SSF56672">
    <property type="entry name" value="DNA/RNA polymerases"/>
    <property type="match status" value="1"/>
</dbReference>
<evidence type="ECO:0000256" key="7">
    <source>
        <dbReference type="ARBA" id="ARBA00023125"/>
    </source>
</evidence>
<dbReference type="GO" id="GO:0000166">
    <property type="term" value="F:nucleotide binding"/>
    <property type="evidence" value="ECO:0007669"/>
    <property type="project" value="InterPro"/>
</dbReference>
<keyword evidence="6 10" id="KW-0239">DNA-directed DNA polymerase</keyword>
<dbReference type="PANTHER" id="PTHR33568">
    <property type="entry name" value="DNA POLYMERASE"/>
    <property type="match status" value="1"/>
</dbReference>
<accession>A0A166MHT3</accession>
<evidence type="ECO:0000256" key="3">
    <source>
        <dbReference type="ARBA" id="ARBA00022679"/>
    </source>
</evidence>
<dbReference type="InterPro" id="IPR012337">
    <property type="entry name" value="RNaseH-like_sf"/>
</dbReference>
<dbReference type="Gene3D" id="3.30.420.10">
    <property type="entry name" value="Ribonuclease H-like superfamily/Ribonuclease H"/>
    <property type="match status" value="1"/>
</dbReference>
<dbReference type="GO" id="GO:0005739">
    <property type="term" value="C:mitochondrion"/>
    <property type="evidence" value="ECO:0007669"/>
    <property type="project" value="UniProtKB-SubCell"/>
</dbReference>
<dbReference type="PANTHER" id="PTHR33568:SF3">
    <property type="entry name" value="DNA-DIRECTED DNA POLYMERASE"/>
    <property type="match status" value="1"/>
</dbReference>
<dbReference type="STRING" id="1314781.A0A166MHT3"/>
<evidence type="ECO:0000259" key="11">
    <source>
        <dbReference type="Pfam" id="PF03175"/>
    </source>
</evidence>
<sequence>IGNVTLTIKNQNLIQYKVINKISPIKAVKINVRDRNIHFGSFDLETFRVTEGLAKVYALGFYTSIDNSPILFYLSDYPDLDSSKLILKCIDEMLVSKYNNYIFYVHNLGHYDIVFLYNILLNTNLDKGYEYYILKTTMRENTIIKLDIKIKVYSKTEENKNKYKFIKISFVDSLNLLNLSLDKLTKEFNVEVRKGKFPHAFVNRNTLNYIGNKPDIHYFENIDINEYNLIPKFNWNLKSECLNYLNKDIKGLFEVMNEFSRLIYIYFNEQMTDALTITRLALNIFKHKYYKNQYIPSINKIYLFNFIKEGYFGGITDVYIPYGRDLIYIDVNSLYPYAALKPMPGSDCYFIESFEDKGLDLDNLFGFFYARVKTNDLYIGLLPVHKDNRLICPNGEFDGIWTSEELKFAKSKGYEITVIKGYQFNKVNNIFNDFIYDLFNKKRNSSGFLKLIYKSLLNNFLGRFGLNIIKPITQTVNKEKRDYIFSTRIVHSHTLLNEDKFLITYTPTISKEICSEHGLDFMKVLEKESKTNIENNLDLFKDVSIATAAFVTSYARIFINKIKLEILENGGNIYYSDTDSIVLNNTYLNNNWIGDNIGQFKLEYVIKEAYFISNKTYCLVLNNGDTVIKTKGVINNSISLEDFKEMYFNNKNIQATKFNTITNYEKASVLIEKKDIVLNYDSYTKREKIFNNDGIWINTKPLIYNN</sequence>
<dbReference type="GO" id="GO:0006260">
    <property type="term" value="P:DNA replication"/>
    <property type="evidence" value="ECO:0007669"/>
    <property type="project" value="UniProtKB-KW"/>
</dbReference>
<keyword evidence="8" id="KW-0496">Mitochondrion</keyword>
<dbReference type="AlphaFoldDB" id="A0A166MHT3"/>
<organism evidence="12 13">
    <name type="scientific">Exidia glandulosa HHB12029</name>
    <dbReference type="NCBI Taxonomy" id="1314781"/>
    <lineage>
        <taxon>Eukaryota</taxon>
        <taxon>Fungi</taxon>
        <taxon>Dikarya</taxon>
        <taxon>Basidiomycota</taxon>
        <taxon>Agaricomycotina</taxon>
        <taxon>Agaricomycetes</taxon>
        <taxon>Auriculariales</taxon>
        <taxon>Exidiaceae</taxon>
        <taxon>Exidia</taxon>
    </lineage>
</organism>
<dbReference type="GO" id="GO:0003887">
    <property type="term" value="F:DNA-directed DNA polymerase activity"/>
    <property type="evidence" value="ECO:0007669"/>
    <property type="project" value="UniProtKB-KW"/>
</dbReference>
<protein>
    <recommendedName>
        <fullName evidence="10">DNA polymerase</fullName>
        <ecNumber evidence="10">2.7.7.7</ecNumber>
    </recommendedName>
</protein>
<dbReference type="Proteomes" id="UP000077266">
    <property type="component" value="Unassembled WGS sequence"/>
</dbReference>
<comment type="similarity">
    <text evidence="2 10">Belongs to the DNA polymerase type-B family.</text>
</comment>
<dbReference type="Gene3D" id="3.90.1600.10">
    <property type="entry name" value="Palm domain of DNA polymerase"/>
    <property type="match status" value="2"/>
</dbReference>
<evidence type="ECO:0000256" key="9">
    <source>
        <dbReference type="ARBA" id="ARBA00049244"/>
    </source>
</evidence>
<keyword evidence="5 10" id="KW-0235">DNA replication</keyword>
<dbReference type="PROSITE" id="PS00116">
    <property type="entry name" value="DNA_POLYMERASE_B"/>
    <property type="match status" value="1"/>
</dbReference>
<dbReference type="InterPro" id="IPR023211">
    <property type="entry name" value="DNA_pol_palm_dom_sf"/>
</dbReference>
<gene>
    <name evidence="12" type="ORF">EXIGLDRAFT_570496</name>
</gene>
<evidence type="ECO:0000256" key="6">
    <source>
        <dbReference type="ARBA" id="ARBA00022932"/>
    </source>
</evidence>
<comment type="subcellular location">
    <subcellularLocation>
        <location evidence="1">Mitochondrion</location>
    </subcellularLocation>
</comment>
<keyword evidence="4 10" id="KW-0548">Nucleotidyltransferase</keyword>
<proteinExistence type="inferred from homology"/>
<keyword evidence="7 10" id="KW-0238">DNA-binding</keyword>
<dbReference type="InterPro" id="IPR036397">
    <property type="entry name" value="RNaseH_sf"/>
</dbReference>
<dbReference type="EC" id="2.7.7.7" evidence="10"/>
<evidence type="ECO:0000256" key="1">
    <source>
        <dbReference type="ARBA" id="ARBA00004173"/>
    </source>
</evidence>
<reference evidence="12 13" key="1">
    <citation type="journal article" date="2016" name="Mol. Biol. Evol.">
        <title>Comparative Genomics of Early-Diverging Mushroom-Forming Fungi Provides Insights into the Origins of Lignocellulose Decay Capabilities.</title>
        <authorList>
            <person name="Nagy L.G."/>
            <person name="Riley R."/>
            <person name="Tritt A."/>
            <person name="Adam C."/>
            <person name="Daum C."/>
            <person name="Floudas D."/>
            <person name="Sun H."/>
            <person name="Yadav J.S."/>
            <person name="Pangilinan J."/>
            <person name="Larsson K.H."/>
            <person name="Matsuura K."/>
            <person name="Barry K."/>
            <person name="Labutti K."/>
            <person name="Kuo R."/>
            <person name="Ohm R.A."/>
            <person name="Bhattacharya S.S."/>
            <person name="Shirouzu T."/>
            <person name="Yoshinaga Y."/>
            <person name="Martin F.M."/>
            <person name="Grigoriev I.V."/>
            <person name="Hibbett D.S."/>
        </authorList>
    </citation>
    <scope>NUCLEOTIDE SEQUENCE [LARGE SCALE GENOMIC DNA]</scope>
    <source>
        <strain evidence="12 13">HHB12029</strain>
    </source>
</reference>
<dbReference type="InterPro" id="IPR017964">
    <property type="entry name" value="DNA-dir_DNA_pol_B_CS"/>
</dbReference>